<feature type="chain" id="PRO_5013367822" description="mannan endo-1,6-alpha-mannosidase" evidence="11">
    <location>
        <begin position="20"/>
        <end position="575"/>
    </location>
</feature>
<dbReference type="PANTHER" id="PTHR12145">
    <property type="entry name" value="MANNAN ENDO-1,6-ALPHA-MANNOSIDASE DCW1"/>
    <property type="match status" value="1"/>
</dbReference>
<name>A0A1Y1ZE36_9PLEO</name>
<evidence type="ECO:0000256" key="11">
    <source>
        <dbReference type="SAM" id="SignalP"/>
    </source>
</evidence>
<comment type="caution">
    <text evidence="12">The sequence shown here is derived from an EMBL/GenBank/DDBJ whole genome shotgun (WGS) entry which is preliminary data.</text>
</comment>
<dbReference type="PANTHER" id="PTHR12145:SF36">
    <property type="entry name" value="MANNAN ENDO-1,6-ALPHA-MANNOSIDASE DCW1"/>
    <property type="match status" value="1"/>
</dbReference>
<evidence type="ECO:0000256" key="8">
    <source>
        <dbReference type="ARBA" id="ARBA00023180"/>
    </source>
</evidence>
<evidence type="ECO:0000256" key="10">
    <source>
        <dbReference type="SAM" id="MobiDB-lite"/>
    </source>
</evidence>
<evidence type="ECO:0000256" key="7">
    <source>
        <dbReference type="ARBA" id="ARBA00023136"/>
    </source>
</evidence>
<evidence type="ECO:0000256" key="9">
    <source>
        <dbReference type="ARBA" id="ARBA00023295"/>
    </source>
</evidence>
<keyword evidence="9" id="KW-0326">Glycosidase</keyword>
<protein>
    <recommendedName>
        <fullName evidence="4">mannan endo-1,6-alpha-mannosidase</fullName>
        <ecNumber evidence="4">3.2.1.101</ecNumber>
    </recommendedName>
</protein>
<keyword evidence="6 12" id="KW-0378">Hydrolase</keyword>
<feature type="region of interest" description="Disordered" evidence="10">
    <location>
        <begin position="379"/>
        <end position="399"/>
    </location>
</feature>
<dbReference type="EC" id="3.2.1.101" evidence="4"/>
<dbReference type="InterPro" id="IPR014480">
    <property type="entry name" value="Mannan-1_6-alpha_mannosidase"/>
</dbReference>
<dbReference type="InterPro" id="IPR008928">
    <property type="entry name" value="6-hairpin_glycosidase_sf"/>
</dbReference>
<dbReference type="FunFam" id="1.50.10.20:FF:000006">
    <property type="entry name" value="Mannan endo-1,6-alpha-mannosidase"/>
    <property type="match status" value="1"/>
</dbReference>
<feature type="compositionally biased region" description="Polar residues" evidence="10">
    <location>
        <begin position="49"/>
        <end position="63"/>
    </location>
</feature>
<evidence type="ECO:0000256" key="4">
    <source>
        <dbReference type="ARBA" id="ARBA00012350"/>
    </source>
</evidence>
<comment type="subcellular location">
    <subcellularLocation>
        <location evidence="2">Endomembrane system</location>
    </subcellularLocation>
</comment>
<feature type="compositionally biased region" description="Pro residues" evidence="10">
    <location>
        <begin position="513"/>
        <end position="526"/>
    </location>
</feature>
<comment type="catalytic activity">
    <reaction evidence="1">
        <text>Random hydrolysis of (1-&gt;6)-alpha-D-mannosidic linkages in unbranched (1-&gt;6)-mannans.</text>
        <dbReference type="EC" id="3.2.1.101"/>
    </reaction>
</comment>
<keyword evidence="7" id="KW-0472">Membrane</keyword>
<dbReference type="Proteomes" id="UP000193144">
    <property type="component" value="Unassembled WGS sequence"/>
</dbReference>
<proteinExistence type="inferred from homology"/>
<dbReference type="OrthoDB" id="4187847at2759"/>
<feature type="compositionally biased region" description="Polar residues" evidence="10">
    <location>
        <begin position="443"/>
        <end position="469"/>
    </location>
</feature>
<dbReference type="AlphaFoldDB" id="A0A1Y1ZE36"/>
<comment type="similarity">
    <text evidence="3">Belongs to the glycosyl hydrolase 76 family.</text>
</comment>
<dbReference type="EMBL" id="MCFA01000099">
    <property type="protein sequence ID" value="ORY08540.1"/>
    <property type="molecule type" value="Genomic_DNA"/>
</dbReference>
<sequence length="575" mass="59961">MKFFSRGAALLPFASFVIGIDFNPDNESSIRTVAAKYASGLMSHYKNGASGTPSRTLASSPSRTTDKSHVDTLTQALVANYGPNNDILLPWRKDQEGNDDQAFWALAVMSALEYSFPEPQKAPATYLEVAKNCFDNIASRWDTKSCNGGLKWQIYPENDYGYNYKNSISNGAFFALAARLASYTGNKTYADWAVKTWDWTKAVGLINDKYAVFDGTDDKKNCTDQDPTEWSYNVGIYLHGAAAMYSYTKGSETWKTHTAGLLDHTATFFKPFDNATGIMFEQACETGLTGRHCNLDQQSFKAYLARFMAKTALLAPFTKEKITNYLRKSAVAAAKSCSGPQDACGSKWYTGGYDGTAGVGQQLSALEVTQALLMIKKNQMPGTGGDQKPSPTSATYSAAKSTSSIADASSSGASTGSASSTPAPSTATATVASTAASAAASSQDIVSGSSVVDSTQPSSTQDATPSVTSGAPGGIFAPQSHSSGSFVTSCTPTSTVTVYIPPESASASVAPTSAPPAVPPPPPVPTTPSGTAPTSPPVSSTSPGPALFTGAAASVQNAAFSIVGAFGMAILAGLL</sequence>
<dbReference type="GO" id="GO:0008496">
    <property type="term" value="F:mannan endo-1,6-alpha-mannosidase activity"/>
    <property type="evidence" value="ECO:0007669"/>
    <property type="project" value="UniProtKB-EC"/>
</dbReference>
<keyword evidence="5 11" id="KW-0732">Signal</keyword>
<dbReference type="Gene3D" id="1.50.10.20">
    <property type="match status" value="1"/>
</dbReference>
<evidence type="ECO:0000313" key="12">
    <source>
        <dbReference type="EMBL" id="ORY08540.1"/>
    </source>
</evidence>
<feature type="region of interest" description="Disordered" evidence="10">
    <location>
        <begin position="506"/>
        <end position="543"/>
    </location>
</feature>
<evidence type="ECO:0000256" key="5">
    <source>
        <dbReference type="ARBA" id="ARBA00022729"/>
    </source>
</evidence>
<evidence type="ECO:0000256" key="2">
    <source>
        <dbReference type="ARBA" id="ARBA00004308"/>
    </source>
</evidence>
<dbReference type="InterPro" id="IPR005198">
    <property type="entry name" value="Glyco_hydro_76"/>
</dbReference>
<dbReference type="GO" id="GO:0012505">
    <property type="term" value="C:endomembrane system"/>
    <property type="evidence" value="ECO:0007669"/>
    <property type="project" value="UniProtKB-SubCell"/>
</dbReference>
<evidence type="ECO:0000313" key="13">
    <source>
        <dbReference type="Proteomes" id="UP000193144"/>
    </source>
</evidence>
<dbReference type="GO" id="GO:0016052">
    <property type="term" value="P:carbohydrate catabolic process"/>
    <property type="evidence" value="ECO:0007669"/>
    <property type="project" value="InterPro"/>
</dbReference>
<feature type="region of interest" description="Disordered" evidence="10">
    <location>
        <begin position="48"/>
        <end position="67"/>
    </location>
</feature>
<keyword evidence="13" id="KW-1185">Reference proteome</keyword>
<accession>A0A1Y1ZE36</accession>
<evidence type="ECO:0000256" key="3">
    <source>
        <dbReference type="ARBA" id="ARBA00009699"/>
    </source>
</evidence>
<dbReference type="STRING" id="1231657.A0A1Y1ZE36"/>
<organism evidence="12 13">
    <name type="scientific">Clohesyomyces aquaticus</name>
    <dbReference type="NCBI Taxonomy" id="1231657"/>
    <lineage>
        <taxon>Eukaryota</taxon>
        <taxon>Fungi</taxon>
        <taxon>Dikarya</taxon>
        <taxon>Ascomycota</taxon>
        <taxon>Pezizomycotina</taxon>
        <taxon>Dothideomycetes</taxon>
        <taxon>Pleosporomycetidae</taxon>
        <taxon>Pleosporales</taxon>
        <taxon>Lindgomycetaceae</taxon>
        <taxon>Clohesyomyces</taxon>
    </lineage>
</organism>
<evidence type="ECO:0000256" key="6">
    <source>
        <dbReference type="ARBA" id="ARBA00022801"/>
    </source>
</evidence>
<feature type="compositionally biased region" description="Low complexity" evidence="10">
    <location>
        <begin position="388"/>
        <end position="399"/>
    </location>
</feature>
<reference evidence="12 13" key="1">
    <citation type="submission" date="2016-07" db="EMBL/GenBank/DDBJ databases">
        <title>Pervasive Adenine N6-methylation of Active Genes in Fungi.</title>
        <authorList>
            <consortium name="DOE Joint Genome Institute"/>
            <person name="Mondo S.J."/>
            <person name="Dannebaum R.O."/>
            <person name="Kuo R.C."/>
            <person name="Labutti K."/>
            <person name="Haridas S."/>
            <person name="Kuo A."/>
            <person name="Salamov A."/>
            <person name="Ahrendt S.R."/>
            <person name="Lipzen A."/>
            <person name="Sullivan W."/>
            <person name="Andreopoulos W.B."/>
            <person name="Clum A."/>
            <person name="Lindquist E."/>
            <person name="Daum C."/>
            <person name="Ramamoorthy G.K."/>
            <person name="Gryganskyi A."/>
            <person name="Culley D."/>
            <person name="Magnuson J.K."/>
            <person name="James T.Y."/>
            <person name="O'Malley M.A."/>
            <person name="Stajich J.E."/>
            <person name="Spatafora J.W."/>
            <person name="Visel A."/>
            <person name="Grigoriev I.V."/>
        </authorList>
    </citation>
    <scope>NUCLEOTIDE SEQUENCE [LARGE SCALE GENOMIC DNA]</scope>
    <source>
        <strain evidence="12 13">CBS 115471</strain>
    </source>
</reference>
<keyword evidence="8" id="KW-0325">Glycoprotein</keyword>
<feature type="compositionally biased region" description="Low complexity" evidence="10">
    <location>
        <begin position="527"/>
        <end position="543"/>
    </location>
</feature>
<dbReference type="GO" id="GO:0009272">
    <property type="term" value="P:fungal-type cell wall biogenesis"/>
    <property type="evidence" value="ECO:0007669"/>
    <property type="project" value="TreeGrafter"/>
</dbReference>
<feature type="signal peptide" evidence="11">
    <location>
        <begin position="1"/>
        <end position="19"/>
    </location>
</feature>
<dbReference type="Pfam" id="PF03663">
    <property type="entry name" value="Glyco_hydro_76"/>
    <property type="match status" value="1"/>
</dbReference>
<gene>
    <name evidence="12" type="ORF">BCR34DRAFT_569814</name>
</gene>
<feature type="region of interest" description="Disordered" evidence="10">
    <location>
        <begin position="440"/>
        <end position="488"/>
    </location>
</feature>
<evidence type="ECO:0000256" key="1">
    <source>
        <dbReference type="ARBA" id="ARBA00001452"/>
    </source>
</evidence>
<dbReference type="SUPFAM" id="SSF48208">
    <property type="entry name" value="Six-hairpin glycosidases"/>
    <property type="match status" value="1"/>
</dbReference>